<accession>A0A9W4ESR5</accession>
<sequence length="66" mass="7549">MLVCLDAEETLEEHADKININNAVEIITENFLNIVILPLICKIIQLSITDTVYLILSYFVDIKRAE</sequence>
<dbReference type="Proteomes" id="UP000055316">
    <property type="component" value="Chromosome"/>
</dbReference>
<reference evidence="1 2" key="1">
    <citation type="submission" date="2015-05" db="EMBL/GenBank/DDBJ databases">
        <title>Whole genome sequence of Bacillus thuringiensis serovar tolworthi Pasteur Institute Standard strain.</title>
        <authorList>
            <person name="Kanda K."/>
            <person name="Nakashima K."/>
            <person name="Nagano Y."/>
        </authorList>
    </citation>
    <scope>NUCLEOTIDE SEQUENCE [LARGE SCALE GENOMIC DNA]</scope>
    <source>
        <strain evidence="1 2">Pasteur Institute Standard strain</strain>
    </source>
</reference>
<gene>
    <name evidence="1" type="ORF">KNN_01529</name>
</gene>
<evidence type="ECO:0000313" key="1">
    <source>
        <dbReference type="EMBL" id="BAR82375.1"/>
    </source>
</evidence>
<protein>
    <submittedName>
        <fullName evidence="1">Uncharacterized protein</fullName>
    </submittedName>
</protein>
<name>A0A9W4ESR5_BACTO</name>
<proteinExistence type="predicted"/>
<evidence type="ECO:0000313" key="2">
    <source>
        <dbReference type="Proteomes" id="UP000055316"/>
    </source>
</evidence>
<dbReference type="EMBL" id="AP014864">
    <property type="protein sequence ID" value="BAR82375.1"/>
    <property type="molecule type" value="Genomic_DNA"/>
</dbReference>
<dbReference type="AlphaFoldDB" id="A0A9W4ESR5"/>
<organism evidence="1 2">
    <name type="scientific">Bacillus thuringiensis subsp. tolworthi</name>
    <dbReference type="NCBI Taxonomy" id="1442"/>
    <lineage>
        <taxon>Bacteria</taxon>
        <taxon>Bacillati</taxon>
        <taxon>Bacillota</taxon>
        <taxon>Bacilli</taxon>
        <taxon>Bacillales</taxon>
        <taxon>Bacillaceae</taxon>
        <taxon>Bacillus</taxon>
        <taxon>Bacillus cereus group</taxon>
    </lineage>
</organism>